<feature type="region of interest" description="Disordered" evidence="1">
    <location>
        <begin position="235"/>
        <end position="254"/>
    </location>
</feature>
<evidence type="ECO:0008006" key="4">
    <source>
        <dbReference type="Google" id="ProtNLM"/>
    </source>
</evidence>
<dbReference type="Gramene" id="OGLUM03G34740.1">
    <property type="protein sequence ID" value="OGLUM03G34740.1"/>
    <property type="gene ID" value="OGLUM03G34740"/>
</dbReference>
<feature type="compositionally biased region" description="Low complexity" evidence="1">
    <location>
        <begin position="143"/>
        <end position="152"/>
    </location>
</feature>
<name>A0A0D9ZDH7_9ORYZ</name>
<reference evidence="2" key="1">
    <citation type="submission" date="2015-04" db="UniProtKB">
        <authorList>
            <consortium name="EnsemblPlants"/>
        </authorList>
    </citation>
    <scope>IDENTIFICATION</scope>
</reference>
<evidence type="ECO:0000313" key="3">
    <source>
        <dbReference type="Proteomes" id="UP000026961"/>
    </source>
</evidence>
<reference evidence="2" key="2">
    <citation type="submission" date="2018-05" db="EMBL/GenBank/DDBJ databases">
        <title>OgluRS3 (Oryza glumaepatula Reference Sequence Version 3).</title>
        <authorList>
            <person name="Zhang J."/>
            <person name="Kudrna D."/>
            <person name="Lee S."/>
            <person name="Talag J."/>
            <person name="Welchert J."/>
            <person name="Wing R.A."/>
        </authorList>
    </citation>
    <scope>NUCLEOTIDE SEQUENCE [LARGE SCALE GENOMIC DNA]</scope>
</reference>
<proteinExistence type="predicted"/>
<evidence type="ECO:0000313" key="2">
    <source>
        <dbReference type="EnsemblPlants" id="OGLUM03G34740.1"/>
    </source>
</evidence>
<dbReference type="Proteomes" id="UP000026961">
    <property type="component" value="Chromosome 3"/>
</dbReference>
<feature type="compositionally biased region" description="Acidic residues" evidence="1">
    <location>
        <begin position="11"/>
        <end position="20"/>
    </location>
</feature>
<organism evidence="2">
    <name type="scientific">Oryza glumipatula</name>
    <dbReference type="NCBI Taxonomy" id="40148"/>
    <lineage>
        <taxon>Eukaryota</taxon>
        <taxon>Viridiplantae</taxon>
        <taxon>Streptophyta</taxon>
        <taxon>Embryophyta</taxon>
        <taxon>Tracheophyta</taxon>
        <taxon>Spermatophyta</taxon>
        <taxon>Magnoliopsida</taxon>
        <taxon>Liliopsida</taxon>
        <taxon>Poales</taxon>
        <taxon>Poaceae</taxon>
        <taxon>BOP clade</taxon>
        <taxon>Oryzoideae</taxon>
        <taxon>Oryzeae</taxon>
        <taxon>Oryzinae</taxon>
        <taxon>Oryza</taxon>
    </lineage>
</organism>
<dbReference type="EnsemblPlants" id="OGLUM03G34740.1">
    <property type="protein sequence ID" value="OGLUM03G34740.1"/>
    <property type="gene ID" value="OGLUM03G34740"/>
</dbReference>
<feature type="compositionally biased region" description="Basic residues" evidence="1">
    <location>
        <begin position="61"/>
        <end position="75"/>
    </location>
</feature>
<feature type="compositionally biased region" description="Basic and acidic residues" evidence="1">
    <location>
        <begin position="1"/>
        <end position="10"/>
    </location>
</feature>
<sequence>MTAAAARDDDLGNGDLDDDPSNPRRRSRGRTEAEAARPPIHAASPEAARLAETGGGERRTAGRIRRGWRSHRRRRHLDEAKTSMALSSSTIGGGGEPPVAGAAGETRVAGSEGGAWRRRAAVATFTKVAPSALLTASAAQGGRYRSSLRSPRWPSPVPVPHLAGGNKAKALLSDGDDDGELGQRMQASDGAPPSPWWRQARAEGASARRRYAEAGRARAGVRGWCGWWGERGEKDGGAHRWPMAEGGQRLAKFG</sequence>
<feature type="region of interest" description="Disordered" evidence="1">
    <location>
        <begin position="1"/>
        <end position="115"/>
    </location>
</feature>
<feature type="region of interest" description="Disordered" evidence="1">
    <location>
        <begin position="138"/>
        <end position="197"/>
    </location>
</feature>
<protein>
    <recommendedName>
        <fullName evidence="4">DUF834 domain-containing protein</fullName>
    </recommendedName>
</protein>
<dbReference type="AlphaFoldDB" id="A0A0D9ZDH7"/>
<keyword evidence="3" id="KW-1185">Reference proteome</keyword>
<dbReference type="HOGENOM" id="CLU_095861_0_0_1"/>
<accession>A0A0D9ZDH7</accession>
<evidence type="ECO:0000256" key="1">
    <source>
        <dbReference type="SAM" id="MobiDB-lite"/>
    </source>
</evidence>